<protein>
    <submittedName>
        <fullName evidence="1">Uncharacterized protein</fullName>
    </submittedName>
</protein>
<evidence type="ECO:0000313" key="1">
    <source>
        <dbReference type="EMBL" id="SIP74466.1"/>
    </source>
</evidence>
<evidence type="ECO:0000313" key="2">
    <source>
        <dbReference type="Proteomes" id="UP000196435"/>
    </source>
</evidence>
<accession>A0A1N6N041</accession>
<dbReference type="Proteomes" id="UP000196435">
    <property type="component" value="Unassembled WGS sequence"/>
</dbReference>
<dbReference type="AlphaFoldDB" id="A0A1N6N041"/>
<gene>
    <name evidence="1" type="ORF">XIS1_650025</name>
</gene>
<reference evidence="2" key="1">
    <citation type="submission" date="2016-12" db="EMBL/GenBank/DDBJ databases">
        <authorList>
            <person name="Gaudriault S."/>
        </authorList>
    </citation>
    <scope>NUCLEOTIDE SEQUENCE [LARGE SCALE GENOMIC DNA]</scope>
    <source>
        <strain evidence="2">HGB1681 (deposited as PTA-6826 in the American Type Culture Collection)</strain>
    </source>
</reference>
<dbReference type="EMBL" id="FTLG01000209">
    <property type="protein sequence ID" value="SIP74466.1"/>
    <property type="molecule type" value="Genomic_DNA"/>
</dbReference>
<sequence>MARKMKTSMFQKSNIMNYFFTTYIQNNLENRFYDNSLYKNGSMTQ</sequence>
<name>A0A1N6N041_9GAMM</name>
<proteinExistence type="predicted"/>
<organism evidence="1 2">
    <name type="scientific">Xenorhabdus innexi</name>
    <dbReference type="NCBI Taxonomy" id="290109"/>
    <lineage>
        <taxon>Bacteria</taxon>
        <taxon>Pseudomonadati</taxon>
        <taxon>Pseudomonadota</taxon>
        <taxon>Gammaproteobacteria</taxon>
        <taxon>Enterobacterales</taxon>
        <taxon>Morganellaceae</taxon>
        <taxon>Xenorhabdus</taxon>
    </lineage>
</organism>